<evidence type="ECO:0000313" key="3">
    <source>
        <dbReference type="Proteomes" id="UP000510868"/>
    </source>
</evidence>
<name>A0A7L6BHC9_LIMRT</name>
<dbReference type="Proteomes" id="UP000510868">
    <property type="component" value="Chromosome"/>
</dbReference>
<evidence type="ECO:0000313" key="2">
    <source>
        <dbReference type="EMBL" id="QLQ61638.1"/>
    </source>
</evidence>
<feature type="compositionally biased region" description="Basic and acidic residues" evidence="1">
    <location>
        <begin position="71"/>
        <end position="81"/>
    </location>
</feature>
<gene>
    <name evidence="2" type="ORF">HHK02_11020</name>
</gene>
<accession>A0A7L6BHC9</accession>
<protein>
    <submittedName>
        <fullName evidence="2">Uncharacterized protein</fullName>
    </submittedName>
</protein>
<sequence length="81" mass="9116">MTSADRSKKANRVYPIGLFYLAKALANAQDLIKRMTKILKEKLGDRLHISAKVWRGAGLKASENPTKPPKQKPERDTGLKR</sequence>
<proteinExistence type="predicted"/>
<evidence type="ECO:0000256" key="1">
    <source>
        <dbReference type="SAM" id="MobiDB-lite"/>
    </source>
</evidence>
<feature type="region of interest" description="Disordered" evidence="1">
    <location>
        <begin position="58"/>
        <end position="81"/>
    </location>
</feature>
<dbReference type="AlphaFoldDB" id="A0A7L6BHC9"/>
<organism evidence="2 3">
    <name type="scientific">Limosilactobacillus reuteri</name>
    <name type="common">Lactobacillus reuteri</name>
    <dbReference type="NCBI Taxonomy" id="1598"/>
    <lineage>
        <taxon>Bacteria</taxon>
        <taxon>Bacillati</taxon>
        <taxon>Bacillota</taxon>
        <taxon>Bacilli</taxon>
        <taxon>Lactobacillales</taxon>
        <taxon>Lactobacillaceae</taxon>
        <taxon>Limosilactobacillus</taxon>
    </lineage>
</organism>
<dbReference type="EMBL" id="CP059275">
    <property type="protein sequence ID" value="QLQ61638.1"/>
    <property type="molecule type" value="Genomic_DNA"/>
</dbReference>
<reference evidence="2 3" key="1">
    <citation type="submission" date="2020-07" db="EMBL/GenBank/DDBJ databases">
        <title>Genome sequence of Lactobacillus reuteri CNEI-KCA3 isolated from the faeces of a reared-broiler chicken, South-East Nigeria, reveals presence of CRISPR arrays.</title>
        <authorList>
            <person name="Anukam K.C."/>
            <person name="Ibezim C.N."/>
            <person name="BeecK W.V."/>
            <person name="Allonsius C."/>
            <person name="Broek M.D."/>
            <person name="Tuyaerts I."/>
            <person name="Attama A."/>
            <person name="Esimone C.O."/>
            <person name="Lebeer S."/>
        </authorList>
    </citation>
    <scope>NUCLEOTIDE SEQUENCE [LARGE SCALE GENOMIC DNA]</scope>
    <source>
        <strain evidence="2 3">CNEI-KCA3</strain>
    </source>
</reference>
<dbReference type="RefSeq" id="WP_181462438.1">
    <property type="nucleotide sequence ID" value="NZ_CP059275.1"/>
</dbReference>